<dbReference type="InterPro" id="IPR046938">
    <property type="entry name" value="DNA_clamp_sf"/>
</dbReference>
<dbReference type="GO" id="GO:0005737">
    <property type="term" value="C:cytoplasm"/>
    <property type="evidence" value="ECO:0007669"/>
    <property type="project" value="UniProtKB-SubCell"/>
</dbReference>
<dbReference type="RefSeq" id="WP_185991068.1">
    <property type="nucleotide sequence ID" value="NZ_JACCAE010000001.1"/>
</dbReference>
<dbReference type="Pfam" id="PF00712">
    <property type="entry name" value="DNA_pol3_beta"/>
    <property type="match status" value="1"/>
</dbReference>
<dbReference type="Proteomes" id="UP000554054">
    <property type="component" value="Unassembled WGS sequence"/>
</dbReference>
<dbReference type="InterPro" id="IPR001001">
    <property type="entry name" value="DNA_polIII_beta"/>
</dbReference>
<keyword evidence="15" id="KW-1185">Reference proteome</keyword>
<dbReference type="SUPFAM" id="SSF55979">
    <property type="entry name" value="DNA clamp"/>
    <property type="match status" value="3"/>
</dbReference>
<comment type="function">
    <text evidence="10">Confers DNA tethering and processivity to DNA polymerases and other proteins. Acts as a clamp, forming a ring around DNA (a reaction catalyzed by the clamp-loading complex) which diffuses in an ATP-independent manner freely and bidirectionally along dsDNA. Initially characterized for its ability to contact the catalytic subunit of DNA polymerase III (Pol III), a complex, multichain enzyme responsible for most of the replicative synthesis in bacteria; Pol III exhibits 3'-5' exonuclease proofreading activity. The beta chain is required for initiation of replication as well as for processivity of DNA replication.</text>
</comment>
<keyword evidence="6 10" id="KW-0548">Nucleotidyltransferase</keyword>
<dbReference type="AlphaFoldDB" id="A0A852VMH8"/>
<gene>
    <name evidence="14" type="ORF">BJY20_001624</name>
</gene>
<dbReference type="PIRSF" id="PIRSF000804">
    <property type="entry name" value="DNA_pol_III_b"/>
    <property type="match status" value="1"/>
</dbReference>
<dbReference type="SMART" id="SM00480">
    <property type="entry name" value="POL3Bc"/>
    <property type="match status" value="1"/>
</dbReference>
<sequence>MKFRVERDVLAEAVTWVARSLPNRPPVPVLAGVLLEATEDGSLTLSTFDYEVSARITVAAEVSESGTSLVLGRLLADISRNLPGKPVDVATEGAKVQVTCGSSRFALLQMPADEYPTLPTSPEGSGTVDGTLFTQAVQQVQIAADRGDTLPILTGVRVEIEGEKMTLLATDRYRLAMRELVWQPRASDADHVALIPARTLAETAKALGAAGSIEVSLGTATAGGSAGLVGFEAGQRHTTSRLLDGEYPKVSKIFPTTSETEAVVGTELLTEAVKRVALVTERNTPVRLRFADGQVTIEAGTGDDAQASEAIEATVEGPEIEVAFNPGYLLDGLGVLGTTFTRLSFTAPLKPAMMTGQESLEAEIDTTYRYVLQPVRLAG</sequence>
<organism evidence="14 15">
    <name type="scientific">Janibacter cremeus</name>
    <dbReference type="NCBI Taxonomy" id="1285192"/>
    <lineage>
        <taxon>Bacteria</taxon>
        <taxon>Bacillati</taxon>
        <taxon>Actinomycetota</taxon>
        <taxon>Actinomycetes</taxon>
        <taxon>Micrococcales</taxon>
        <taxon>Intrasporangiaceae</taxon>
        <taxon>Janibacter</taxon>
    </lineage>
</organism>
<dbReference type="Pfam" id="PF02768">
    <property type="entry name" value="DNA_pol3_beta_3"/>
    <property type="match status" value="1"/>
</dbReference>
<feature type="domain" description="DNA polymerase III beta sliding clamp N-terminal" evidence="11">
    <location>
        <begin position="1"/>
        <end position="119"/>
    </location>
</feature>
<comment type="caution">
    <text evidence="14">The sequence shown here is derived from an EMBL/GenBank/DDBJ whole genome shotgun (WGS) entry which is preliminary data.</text>
</comment>
<evidence type="ECO:0000259" key="12">
    <source>
        <dbReference type="Pfam" id="PF02767"/>
    </source>
</evidence>
<evidence type="ECO:0000256" key="1">
    <source>
        <dbReference type="ARBA" id="ARBA00004496"/>
    </source>
</evidence>
<keyword evidence="9" id="KW-0238">DNA-binding</keyword>
<dbReference type="GO" id="GO:0003887">
    <property type="term" value="F:DNA-directed DNA polymerase activity"/>
    <property type="evidence" value="ECO:0007669"/>
    <property type="project" value="UniProtKB-UniRule"/>
</dbReference>
<keyword evidence="5 10" id="KW-0808">Transferase</keyword>
<dbReference type="GO" id="GO:0008408">
    <property type="term" value="F:3'-5' exonuclease activity"/>
    <property type="evidence" value="ECO:0007669"/>
    <property type="project" value="InterPro"/>
</dbReference>
<dbReference type="InterPro" id="IPR022634">
    <property type="entry name" value="DNA_polIII_beta_N"/>
</dbReference>
<keyword evidence="7 10" id="KW-0235">DNA replication</keyword>
<evidence type="ECO:0000256" key="5">
    <source>
        <dbReference type="ARBA" id="ARBA00022679"/>
    </source>
</evidence>
<dbReference type="FunFam" id="3.10.150.10:FF:000005">
    <property type="entry name" value="Beta sliding clamp"/>
    <property type="match status" value="1"/>
</dbReference>
<evidence type="ECO:0000256" key="3">
    <source>
        <dbReference type="ARBA" id="ARBA00021035"/>
    </source>
</evidence>
<dbReference type="PANTHER" id="PTHR30478">
    <property type="entry name" value="DNA POLYMERASE III SUBUNIT BETA"/>
    <property type="match status" value="1"/>
</dbReference>
<dbReference type="GO" id="GO:0006271">
    <property type="term" value="P:DNA strand elongation involved in DNA replication"/>
    <property type="evidence" value="ECO:0007669"/>
    <property type="project" value="TreeGrafter"/>
</dbReference>
<dbReference type="PANTHER" id="PTHR30478:SF0">
    <property type="entry name" value="BETA SLIDING CLAMP"/>
    <property type="match status" value="1"/>
</dbReference>
<keyword evidence="8 10" id="KW-0239">DNA-directed DNA polymerase</keyword>
<reference evidence="14 15" key="1">
    <citation type="submission" date="2020-07" db="EMBL/GenBank/DDBJ databases">
        <title>Sequencing the genomes of 1000 actinobacteria strains.</title>
        <authorList>
            <person name="Klenk H.-P."/>
        </authorList>
    </citation>
    <scope>NUCLEOTIDE SEQUENCE [LARGE SCALE GENOMIC DNA]</scope>
    <source>
        <strain evidence="14 15">DSM 26154</strain>
    </source>
</reference>
<protein>
    <recommendedName>
        <fullName evidence="3 10">Beta sliding clamp</fullName>
    </recommendedName>
</protein>
<evidence type="ECO:0000259" key="11">
    <source>
        <dbReference type="Pfam" id="PF00712"/>
    </source>
</evidence>
<evidence type="ECO:0000256" key="9">
    <source>
        <dbReference type="ARBA" id="ARBA00023125"/>
    </source>
</evidence>
<name>A0A852VMH8_9MICO</name>
<evidence type="ECO:0000256" key="10">
    <source>
        <dbReference type="PIRNR" id="PIRNR000804"/>
    </source>
</evidence>
<evidence type="ECO:0000256" key="2">
    <source>
        <dbReference type="ARBA" id="ARBA00010752"/>
    </source>
</evidence>
<evidence type="ECO:0000313" key="14">
    <source>
        <dbReference type="EMBL" id="NYF98232.1"/>
    </source>
</evidence>
<dbReference type="EMBL" id="JACCAE010000001">
    <property type="protein sequence ID" value="NYF98232.1"/>
    <property type="molecule type" value="Genomic_DNA"/>
</dbReference>
<dbReference type="GO" id="GO:0003677">
    <property type="term" value="F:DNA binding"/>
    <property type="evidence" value="ECO:0007669"/>
    <property type="project" value="UniProtKB-UniRule"/>
</dbReference>
<dbReference type="InterPro" id="IPR022637">
    <property type="entry name" value="DNA_polIII_beta_cen"/>
</dbReference>
<dbReference type="CDD" id="cd00140">
    <property type="entry name" value="beta_clamp"/>
    <property type="match status" value="1"/>
</dbReference>
<dbReference type="GO" id="GO:0009360">
    <property type="term" value="C:DNA polymerase III complex"/>
    <property type="evidence" value="ECO:0007669"/>
    <property type="project" value="InterPro"/>
</dbReference>
<evidence type="ECO:0000313" key="15">
    <source>
        <dbReference type="Proteomes" id="UP000554054"/>
    </source>
</evidence>
<proteinExistence type="inferred from homology"/>
<dbReference type="InterPro" id="IPR022635">
    <property type="entry name" value="DNA_polIII_beta_C"/>
</dbReference>
<comment type="subcellular location">
    <subcellularLocation>
        <location evidence="1 10">Cytoplasm</location>
    </subcellularLocation>
</comment>
<evidence type="ECO:0000259" key="13">
    <source>
        <dbReference type="Pfam" id="PF02768"/>
    </source>
</evidence>
<comment type="similarity">
    <text evidence="2 10">Belongs to the beta sliding clamp family.</text>
</comment>
<dbReference type="FunFam" id="3.10.150.10:FF:000001">
    <property type="entry name" value="Beta sliding clamp"/>
    <property type="match status" value="1"/>
</dbReference>
<keyword evidence="4 10" id="KW-0963">Cytoplasm</keyword>
<comment type="subunit">
    <text evidence="10">Forms a ring-shaped head-to-tail homodimer around DNA.</text>
</comment>
<evidence type="ECO:0000256" key="7">
    <source>
        <dbReference type="ARBA" id="ARBA00022705"/>
    </source>
</evidence>
<feature type="domain" description="DNA polymerase III beta sliding clamp central" evidence="12">
    <location>
        <begin position="128"/>
        <end position="249"/>
    </location>
</feature>
<accession>A0A852VMH8</accession>
<evidence type="ECO:0000256" key="6">
    <source>
        <dbReference type="ARBA" id="ARBA00022695"/>
    </source>
</evidence>
<feature type="domain" description="DNA polymerase III beta sliding clamp C-terminal" evidence="13">
    <location>
        <begin position="252"/>
        <end position="361"/>
    </location>
</feature>
<dbReference type="Gene3D" id="3.10.150.10">
    <property type="entry name" value="DNA Polymerase III, subunit A, domain 2"/>
    <property type="match status" value="3"/>
</dbReference>
<evidence type="ECO:0000256" key="8">
    <source>
        <dbReference type="ARBA" id="ARBA00022932"/>
    </source>
</evidence>
<dbReference type="Pfam" id="PF02767">
    <property type="entry name" value="DNA_pol3_beta_2"/>
    <property type="match status" value="1"/>
</dbReference>
<dbReference type="GO" id="GO:0042802">
    <property type="term" value="F:identical protein binding"/>
    <property type="evidence" value="ECO:0007669"/>
    <property type="project" value="UniProtKB-ARBA"/>
</dbReference>
<evidence type="ECO:0000256" key="4">
    <source>
        <dbReference type="ARBA" id="ARBA00022490"/>
    </source>
</evidence>
<dbReference type="NCBIfam" id="TIGR00663">
    <property type="entry name" value="dnan"/>
    <property type="match status" value="1"/>
</dbReference>